<sequence>MSLLEIGFILTRGLPPSIRRPVAPTAQRSSEATCTTKGTSTPNIRYGEKYDQDVDDNEGYEKRSKNNPKLRAELEVFSHHFFQPFQPIFVHQARSNKEYTPKLHARLVLDGIRSILLREEQIANKRLPAPTPINQLRRPPHMRLTNLIPPLRLRLSLRRRRPRARIPHLEPIPNRTRKIGVPRRLRARHAKHARDGVVPPLHRALHDLPPAARLEADEDAPFDGRVPPLRLGAGETGVADYHGDEVDACGCQSALPSAGGGGLCHCTFC</sequence>
<feature type="compositionally biased region" description="Polar residues" evidence="1">
    <location>
        <begin position="26"/>
        <end position="43"/>
    </location>
</feature>
<proteinExistence type="predicted"/>
<evidence type="ECO:0000313" key="3">
    <source>
        <dbReference type="Proteomes" id="UP000284706"/>
    </source>
</evidence>
<reference evidence="2 3" key="1">
    <citation type="journal article" date="2018" name="Evol. Lett.">
        <title>Horizontal gene cluster transfer increased hallucinogenic mushroom diversity.</title>
        <authorList>
            <person name="Reynolds H.T."/>
            <person name="Vijayakumar V."/>
            <person name="Gluck-Thaler E."/>
            <person name="Korotkin H.B."/>
            <person name="Matheny P.B."/>
            <person name="Slot J.C."/>
        </authorList>
    </citation>
    <scope>NUCLEOTIDE SEQUENCE [LARGE SCALE GENOMIC DNA]</scope>
    <source>
        <strain evidence="2 3">SRW20</strain>
    </source>
</reference>
<evidence type="ECO:0000256" key="1">
    <source>
        <dbReference type="SAM" id="MobiDB-lite"/>
    </source>
</evidence>
<dbReference type="InParanoid" id="A0A409VUN3"/>
<dbReference type="Proteomes" id="UP000284706">
    <property type="component" value="Unassembled WGS sequence"/>
</dbReference>
<gene>
    <name evidence="2" type="ORF">CVT26_013299</name>
</gene>
<comment type="caution">
    <text evidence="2">The sequence shown here is derived from an EMBL/GenBank/DDBJ whole genome shotgun (WGS) entry which is preliminary data.</text>
</comment>
<organism evidence="2 3">
    <name type="scientific">Gymnopilus dilepis</name>
    <dbReference type="NCBI Taxonomy" id="231916"/>
    <lineage>
        <taxon>Eukaryota</taxon>
        <taxon>Fungi</taxon>
        <taxon>Dikarya</taxon>
        <taxon>Basidiomycota</taxon>
        <taxon>Agaricomycotina</taxon>
        <taxon>Agaricomycetes</taxon>
        <taxon>Agaricomycetidae</taxon>
        <taxon>Agaricales</taxon>
        <taxon>Agaricineae</taxon>
        <taxon>Hymenogastraceae</taxon>
        <taxon>Gymnopilus</taxon>
    </lineage>
</organism>
<feature type="region of interest" description="Disordered" evidence="1">
    <location>
        <begin position="19"/>
        <end position="66"/>
    </location>
</feature>
<dbReference type="EMBL" id="NHYE01005557">
    <property type="protein sequence ID" value="PPQ69964.1"/>
    <property type="molecule type" value="Genomic_DNA"/>
</dbReference>
<accession>A0A409VUN3</accession>
<evidence type="ECO:0000313" key="2">
    <source>
        <dbReference type="EMBL" id="PPQ69964.1"/>
    </source>
</evidence>
<keyword evidence="3" id="KW-1185">Reference proteome</keyword>
<name>A0A409VUN3_9AGAR</name>
<protein>
    <submittedName>
        <fullName evidence="2">Uncharacterized protein</fullName>
    </submittedName>
</protein>
<dbReference type="AlphaFoldDB" id="A0A409VUN3"/>